<protein>
    <recommendedName>
        <fullName evidence="3">YWTD domain-containing protein</fullName>
    </recommendedName>
</protein>
<dbReference type="SUPFAM" id="SSF101898">
    <property type="entry name" value="NHL repeat"/>
    <property type="match status" value="1"/>
</dbReference>
<dbReference type="RefSeq" id="XP_038781329.1">
    <property type="nucleotide sequence ID" value="XM_038935958.1"/>
</dbReference>
<dbReference type="PANTHER" id="PTHR46513">
    <property type="entry name" value="VITELLOGENIN RECEPTOR-LIKE PROTEIN-RELATED-RELATED"/>
    <property type="match status" value="1"/>
</dbReference>
<dbReference type="GO" id="GO:0060070">
    <property type="term" value="P:canonical Wnt signaling pathway"/>
    <property type="evidence" value="ECO:0007669"/>
    <property type="project" value="TreeGrafter"/>
</dbReference>
<evidence type="ECO:0008006" key="3">
    <source>
        <dbReference type="Google" id="ProtNLM"/>
    </source>
</evidence>
<dbReference type="SMART" id="SM00135">
    <property type="entry name" value="LY"/>
    <property type="match status" value="3"/>
</dbReference>
<dbReference type="InterPro" id="IPR000033">
    <property type="entry name" value="LDLR_classB_rpt"/>
</dbReference>
<keyword evidence="2" id="KW-1185">Reference proteome</keyword>
<dbReference type="Proteomes" id="UP000596902">
    <property type="component" value="Unassembled WGS sequence"/>
</dbReference>
<dbReference type="AlphaFoldDB" id="A0A8H7ASY3"/>
<comment type="caution">
    <text evidence="1">The sequence shown here is derived from an EMBL/GenBank/DDBJ whole genome shotgun (WGS) entry which is preliminary data.</text>
</comment>
<reference evidence="1" key="1">
    <citation type="submission" date="2020-01" db="EMBL/GenBank/DDBJ databases">
        <authorList>
            <person name="Feng Z.H.Z."/>
        </authorList>
    </citation>
    <scope>NUCLEOTIDE SEQUENCE</scope>
    <source>
        <strain evidence="1">CBS107.38</strain>
    </source>
</reference>
<accession>A0A8H7ASY3</accession>
<evidence type="ECO:0000313" key="2">
    <source>
        <dbReference type="Proteomes" id="UP000596902"/>
    </source>
</evidence>
<dbReference type="PANTHER" id="PTHR46513:SF13">
    <property type="entry name" value="EGF-LIKE DOMAIN-CONTAINING PROTEIN"/>
    <property type="match status" value="1"/>
</dbReference>
<sequence>MAASKTLIALDVGLSKPIRGLPMSDIISRGEILRFSLDDSNEPTQPSLLLSDTPQVALPDGVVYSKKKDLLYYTNMGVPPLNDGSVYSLCPDGSDLQVVLSKGQIHTPKQLALDDTNDKLYISDREGLRVLRCNLDGSELEVLIENGDFHDAAVNRDQTRWCVGITVSPRRGLFYWTQKGPSKSNTGRIFCASIEGSGLRQRTLLLQNLPEPIDLEIDEATNTLYWTDRGELPYGNTFNRVKLEESGTRIDSGGFVPTPGFQHEIIVQNFKEAIGLCHDKDNKRWYVADMGGTIWFFDEDGGDKVSVFSDESRSFTGIVLVS</sequence>
<dbReference type="Gene3D" id="2.120.10.30">
    <property type="entry name" value="TolB, C-terminal domain"/>
    <property type="match status" value="2"/>
</dbReference>
<gene>
    <name evidence="1" type="ORF">GT037_010911</name>
</gene>
<dbReference type="SMR" id="A0A8H7ASY3"/>
<dbReference type="InterPro" id="IPR050778">
    <property type="entry name" value="Cueball_EGF_LRP_Nidogen"/>
</dbReference>
<reference evidence="1" key="2">
    <citation type="submission" date="2020-08" db="EMBL/GenBank/DDBJ databases">
        <title>Draft Genome Sequence of Cumin Blight Pathogen Alternaria burnsii.</title>
        <authorList>
            <person name="Feng Z."/>
        </authorList>
    </citation>
    <scope>NUCLEOTIDE SEQUENCE</scope>
    <source>
        <strain evidence="1">CBS107.38</strain>
    </source>
</reference>
<organism evidence="1 2">
    <name type="scientific">Alternaria burnsii</name>
    <dbReference type="NCBI Taxonomy" id="1187904"/>
    <lineage>
        <taxon>Eukaryota</taxon>
        <taxon>Fungi</taxon>
        <taxon>Dikarya</taxon>
        <taxon>Ascomycota</taxon>
        <taxon>Pezizomycotina</taxon>
        <taxon>Dothideomycetes</taxon>
        <taxon>Pleosporomycetidae</taxon>
        <taxon>Pleosporales</taxon>
        <taxon>Pleosporineae</taxon>
        <taxon>Pleosporaceae</taxon>
        <taxon>Alternaria</taxon>
        <taxon>Alternaria sect. Alternaria</taxon>
    </lineage>
</organism>
<dbReference type="EMBL" id="JAAABM010000026">
    <property type="protein sequence ID" value="KAF7670947.1"/>
    <property type="molecule type" value="Genomic_DNA"/>
</dbReference>
<dbReference type="GO" id="GO:0005886">
    <property type="term" value="C:plasma membrane"/>
    <property type="evidence" value="ECO:0007669"/>
    <property type="project" value="TreeGrafter"/>
</dbReference>
<dbReference type="GeneID" id="62209136"/>
<dbReference type="InterPro" id="IPR011042">
    <property type="entry name" value="6-blade_b-propeller_TolB-like"/>
</dbReference>
<proteinExistence type="predicted"/>
<dbReference type="OrthoDB" id="5958943at2759"/>
<name>A0A8H7ASY3_9PLEO</name>
<evidence type="ECO:0000313" key="1">
    <source>
        <dbReference type="EMBL" id="KAF7670947.1"/>
    </source>
</evidence>